<dbReference type="EMBL" id="GEEE01015471">
    <property type="protein sequence ID" value="JAP47754.1"/>
    <property type="molecule type" value="Transcribed_RNA"/>
</dbReference>
<evidence type="ECO:0000313" key="1">
    <source>
        <dbReference type="EMBL" id="JAP47754.1"/>
    </source>
</evidence>
<name>A0A0X3P720_SCHSO</name>
<reference evidence="1" key="1">
    <citation type="submission" date="2016-01" db="EMBL/GenBank/DDBJ databases">
        <title>Reference transcriptome for the parasite Schistocephalus solidus: insights into the molecular evolution of parasitism.</title>
        <authorList>
            <person name="Hebert F.O."/>
            <person name="Grambauer S."/>
            <person name="Barber I."/>
            <person name="Landry C.R."/>
            <person name="Aubin-Horth N."/>
        </authorList>
    </citation>
    <scope>NUCLEOTIDE SEQUENCE</scope>
</reference>
<proteinExistence type="predicted"/>
<gene>
    <name evidence="1" type="ORF">TR153937</name>
</gene>
<feature type="non-terminal residue" evidence="1">
    <location>
        <position position="1"/>
    </location>
</feature>
<feature type="non-terminal residue" evidence="1">
    <location>
        <position position="132"/>
    </location>
</feature>
<organism evidence="1">
    <name type="scientific">Schistocephalus solidus</name>
    <name type="common">Tapeworm</name>
    <dbReference type="NCBI Taxonomy" id="70667"/>
    <lineage>
        <taxon>Eukaryota</taxon>
        <taxon>Metazoa</taxon>
        <taxon>Spiralia</taxon>
        <taxon>Lophotrochozoa</taxon>
        <taxon>Platyhelminthes</taxon>
        <taxon>Cestoda</taxon>
        <taxon>Eucestoda</taxon>
        <taxon>Diphyllobothriidea</taxon>
        <taxon>Diphyllobothriidae</taxon>
        <taxon>Schistocephalus</taxon>
    </lineage>
</organism>
<dbReference type="AlphaFoldDB" id="A0A0X3P720"/>
<protein>
    <submittedName>
        <fullName evidence="1">Uncharacterized protein</fullName>
    </submittedName>
</protein>
<sequence>FFLFPVRLSPFERWIGAKEAIFAIEAGEDPLDNHAEGLIDSKVLVITSIHRGGVKFRLLLLMVRHLTRGMLEDRHHLDMLLVHLTEDVVVHLTEDVVVRPMGGVVVARPTQGVVVVHPTRGVVVVRPTQGVV</sequence>
<accession>A0A0X3P720</accession>